<reference evidence="2 3" key="1">
    <citation type="submission" date="2020-04" db="EMBL/GenBank/DDBJ databases">
        <title>MicrobeNet Type strains.</title>
        <authorList>
            <person name="Nicholson A.C."/>
        </authorList>
    </citation>
    <scope>NUCLEOTIDE SEQUENCE [LARGE SCALE GENOMIC DNA]</scope>
    <source>
        <strain evidence="2 3">CCUG 69612</strain>
    </source>
</reference>
<evidence type="ECO:0000313" key="2">
    <source>
        <dbReference type="EMBL" id="NKZ19652.1"/>
    </source>
</evidence>
<sequence length="101" mass="11827">MRKPLLTDDILAQAGYDDQLKDTYLDQQATKEIHFDRRDFEEFEHRDEPESLTSRIEVIPSIIKSRRIENEKRSVFQSKLNQILAILLILGLALVLAIIYL</sequence>
<comment type="caution">
    <text evidence="2">The sequence shown here is derived from an EMBL/GenBank/DDBJ whole genome shotgun (WGS) entry which is preliminary data.</text>
</comment>
<keyword evidence="3" id="KW-1185">Reference proteome</keyword>
<dbReference type="EMBL" id="JAAXPR010000002">
    <property type="protein sequence ID" value="NKZ19652.1"/>
    <property type="molecule type" value="Genomic_DNA"/>
</dbReference>
<dbReference type="InterPro" id="IPR047752">
    <property type="entry name" value="MacP"/>
</dbReference>
<dbReference type="Proteomes" id="UP000522720">
    <property type="component" value="Unassembled WGS sequence"/>
</dbReference>
<dbReference type="Pfam" id="PF26336">
    <property type="entry name" value="MacP_activator"/>
    <property type="match status" value="1"/>
</dbReference>
<dbReference type="RefSeq" id="WP_168548404.1">
    <property type="nucleotide sequence ID" value="NZ_JAAXPR010000002.1"/>
</dbReference>
<keyword evidence="1" id="KW-1133">Transmembrane helix</keyword>
<keyword evidence="1" id="KW-0812">Transmembrane</keyword>
<accession>A0A7X6S0D3</accession>
<evidence type="ECO:0000313" key="3">
    <source>
        <dbReference type="Proteomes" id="UP000522720"/>
    </source>
</evidence>
<gene>
    <name evidence="2" type="ORF">HF992_02080</name>
</gene>
<organism evidence="2 3">
    <name type="scientific">Streptococcus ovuberis</name>
    <dbReference type="NCBI Taxonomy" id="1936207"/>
    <lineage>
        <taxon>Bacteria</taxon>
        <taxon>Bacillati</taxon>
        <taxon>Bacillota</taxon>
        <taxon>Bacilli</taxon>
        <taxon>Lactobacillales</taxon>
        <taxon>Streptococcaceae</taxon>
        <taxon>Streptococcus</taxon>
    </lineage>
</organism>
<dbReference type="NCBIfam" id="NF038277">
    <property type="entry name" value="accessory_MacP"/>
    <property type="match status" value="1"/>
</dbReference>
<keyword evidence="1" id="KW-0472">Membrane</keyword>
<protein>
    <submittedName>
        <fullName evidence="2">Foldase</fullName>
    </submittedName>
</protein>
<dbReference type="AlphaFoldDB" id="A0A7X6S0D3"/>
<feature type="transmembrane region" description="Helical" evidence="1">
    <location>
        <begin position="80"/>
        <end position="100"/>
    </location>
</feature>
<evidence type="ECO:0000256" key="1">
    <source>
        <dbReference type="SAM" id="Phobius"/>
    </source>
</evidence>
<name>A0A7X6S0D3_9STRE</name>
<proteinExistence type="predicted"/>